<reference evidence="2" key="1">
    <citation type="submission" date="2020-05" db="EMBL/GenBank/DDBJ databases">
        <authorList>
            <person name="Chiriac C."/>
            <person name="Salcher M."/>
            <person name="Ghai R."/>
            <person name="Kavagutti S V."/>
        </authorList>
    </citation>
    <scope>NUCLEOTIDE SEQUENCE</scope>
</reference>
<dbReference type="InterPro" id="IPR059125">
    <property type="entry name" value="Ferritin_actino"/>
</dbReference>
<dbReference type="Pfam" id="PF13794">
    <property type="entry name" value="MiaE_2"/>
    <property type="match status" value="1"/>
</dbReference>
<sequence length="212" mass="22982">MTSPAVIDLIGVLAYGELVSFERSASDAVLAPSLEDKIALSSMAVSEFHHFEALCRFLKDRGVDPLVAMQPFVEPLNTFHNNMTPRDWLEGLAKTYVGDAIAADFYRAMSVHLDAETSAIVNEVVQDSQRSTFAVERLREAIAQDPKVGGRLALWGRRLMGEMIGQATLVAGSRPALRDLVAQASSEQAISGLVNQLTVAHSRRMDALGLAS</sequence>
<dbReference type="CDD" id="cd00657">
    <property type="entry name" value="Ferritin_like"/>
    <property type="match status" value="1"/>
</dbReference>
<dbReference type="AlphaFoldDB" id="A0A6J5YT90"/>
<evidence type="ECO:0000259" key="1">
    <source>
        <dbReference type="Pfam" id="PF13794"/>
    </source>
</evidence>
<dbReference type="InterPro" id="IPR012347">
    <property type="entry name" value="Ferritin-like"/>
</dbReference>
<organism evidence="2">
    <name type="scientific">freshwater metagenome</name>
    <dbReference type="NCBI Taxonomy" id="449393"/>
    <lineage>
        <taxon>unclassified sequences</taxon>
        <taxon>metagenomes</taxon>
        <taxon>ecological metagenomes</taxon>
    </lineage>
</organism>
<gene>
    <name evidence="2" type="ORF">UFOPK3770_00275</name>
</gene>
<dbReference type="SUPFAM" id="SSF47240">
    <property type="entry name" value="Ferritin-like"/>
    <property type="match status" value="1"/>
</dbReference>
<name>A0A6J5YT90_9ZZZZ</name>
<feature type="domain" description="Ferritin-like" evidence="1">
    <location>
        <begin position="5"/>
        <end position="182"/>
    </location>
</feature>
<accession>A0A6J5YT90</accession>
<protein>
    <submittedName>
        <fullName evidence="2">Unannotated protein</fullName>
    </submittedName>
</protein>
<dbReference type="Gene3D" id="1.20.1260.10">
    <property type="match status" value="1"/>
</dbReference>
<dbReference type="InterPro" id="IPR009078">
    <property type="entry name" value="Ferritin-like_SF"/>
</dbReference>
<proteinExistence type="predicted"/>
<evidence type="ECO:0000313" key="2">
    <source>
        <dbReference type="EMBL" id="CAB4332142.1"/>
    </source>
</evidence>
<dbReference type="EMBL" id="CAESAJ010000015">
    <property type="protein sequence ID" value="CAB4332142.1"/>
    <property type="molecule type" value="Genomic_DNA"/>
</dbReference>